<accession>A0ABP2XF66</accession>
<feature type="binding site" evidence="7">
    <location>
        <begin position="151"/>
        <end position="154"/>
    </location>
    <ligand>
        <name>4-CDP-2-C-methyl-D-erythritol 2-phosphate</name>
        <dbReference type="ChEBI" id="CHEBI:57919"/>
    </ligand>
</feature>
<feature type="binding site" evidence="7">
    <location>
        <position position="62"/>
    </location>
    <ligand>
        <name>a divalent metal cation</name>
        <dbReference type="ChEBI" id="CHEBI:60240"/>
    </ligand>
</feature>
<dbReference type="InterPro" id="IPR020555">
    <property type="entry name" value="MECDP_synthase_CS"/>
</dbReference>
<name>A0ABP2XF66_9CHLA</name>
<dbReference type="CDD" id="cd00554">
    <property type="entry name" value="MECDP_synthase"/>
    <property type="match status" value="1"/>
</dbReference>
<comment type="caution">
    <text evidence="10">The sequence shown here is derived from an EMBL/GenBank/DDBJ whole genome shotgun (WGS) entry which is preliminary data.</text>
</comment>
<evidence type="ECO:0000313" key="11">
    <source>
        <dbReference type="Proteomes" id="UP000016064"/>
    </source>
</evidence>
<evidence type="ECO:0000256" key="8">
    <source>
        <dbReference type="RuleBase" id="RU004395"/>
    </source>
</evidence>
<comment type="function">
    <text evidence="7">Involved in the biosynthesis of isopentenyl diphosphate (IPP) and dimethylallyl diphosphate (DMAPP), two major building blocks of isoprenoid compounds. Catalyzes the conversion of 4-diphosphocytidyl-2-C-methyl-D-erythritol 2-phosphate (CDP-ME2P) to 2-C-methyl-D-erythritol 2,4-cyclodiphosphate (ME-CPP) with a corresponding release of cytidine 5-monophosphate (CMP).</text>
</comment>
<dbReference type="InterPro" id="IPR003526">
    <property type="entry name" value="MECDP_synthase"/>
</dbReference>
<protein>
    <recommendedName>
        <fullName evidence="3 7">2-C-methyl-D-erythritol 2,4-cyclodiphosphate synthase</fullName>
        <shortName evidence="7">MECDP-synthase</shortName>
        <shortName evidence="7">MECPP-synthase</shortName>
        <shortName evidence="7">MECPS</shortName>
        <ecNumber evidence="3 7">4.6.1.12</ecNumber>
    </recommendedName>
</protein>
<dbReference type="PANTHER" id="PTHR43181">
    <property type="entry name" value="2-C-METHYL-D-ERYTHRITOL 2,4-CYCLODIPHOSPHATE SYNTHASE, CHLOROPLASTIC"/>
    <property type="match status" value="1"/>
</dbReference>
<dbReference type="InterPro" id="IPR036571">
    <property type="entry name" value="MECDP_synthase_sf"/>
</dbReference>
<feature type="site" description="Transition state stabilizer" evidence="7">
    <location>
        <position position="152"/>
    </location>
</feature>
<gene>
    <name evidence="7 10" type="primary">ispF</name>
    <name evidence="10" type="ORF">H359_0275</name>
</gene>
<comment type="cofactor">
    <cofactor evidence="7">
        <name>a divalent metal cation</name>
        <dbReference type="ChEBI" id="CHEBI:60240"/>
    </cofactor>
    <text evidence="7">Binds 1 divalent metal cation per subunit.</text>
</comment>
<feature type="site" description="Transition state stabilizer" evidence="7">
    <location>
        <position position="54"/>
    </location>
</feature>
<dbReference type="Proteomes" id="UP000016064">
    <property type="component" value="Unassembled WGS sequence"/>
</dbReference>
<feature type="binding site" evidence="7">
    <location>
        <position position="27"/>
    </location>
    <ligand>
        <name>a divalent metal cation</name>
        <dbReference type="ChEBI" id="CHEBI:60240"/>
    </ligand>
</feature>
<organism evidence="10 11">
    <name type="scientific">Chlamydia ibidis 10-1398/6</name>
    <dbReference type="NCBI Taxonomy" id="1046581"/>
    <lineage>
        <taxon>Bacteria</taxon>
        <taxon>Pseudomonadati</taxon>
        <taxon>Chlamydiota</taxon>
        <taxon>Chlamydiia</taxon>
        <taxon>Chlamydiales</taxon>
        <taxon>Chlamydiaceae</taxon>
        <taxon>Chlamydia/Chlamydophila group</taxon>
        <taxon>Chlamydia</taxon>
    </lineage>
</organism>
<proteinExistence type="inferred from homology"/>
<dbReference type="SUPFAM" id="SSF69765">
    <property type="entry name" value="IpsF-like"/>
    <property type="match status" value="1"/>
</dbReference>
<evidence type="ECO:0000256" key="7">
    <source>
        <dbReference type="HAMAP-Rule" id="MF_00107"/>
    </source>
</evidence>
<comment type="catalytic activity">
    <reaction evidence="1 7 8">
        <text>4-CDP-2-C-methyl-D-erythritol 2-phosphate = 2-C-methyl-D-erythritol 2,4-cyclic diphosphate + CMP</text>
        <dbReference type="Rhea" id="RHEA:23864"/>
        <dbReference type="ChEBI" id="CHEBI:57919"/>
        <dbReference type="ChEBI" id="CHEBI:58483"/>
        <dbReference type="ChEBI" id="CHEBI:60377"/>
        <dbReference type="EC" id="4.6.1.12"/>
    </reaction>
</comment>
<dbReference type="RefSeq" id="WP_020370917.1">
    <property type="nucleotide sequence ID" value="NZ_APJW01000001.1"/>
</dbReference>
<reference evidence="10 11" key="1">
    <citation type="submission" date="2013-07" db="EMBL/GenBank/DDBJ databases">
        <title>Isolation of a new Chlamydia species from the feral Sacred Ibis (Threskiornis aethiopicus): Chlamydia ibidis.</title>
        <authorList>
            <person name="Vorimore F."/>
            <person name="Hsia R.-C."/>
            <person name="Huot-Creasy H."/>
            <person name="Bastian S."/>
            <person name="Deruyter L."/>
            <person name="Passet A."/>
            <person name="Sachse K."/>
            <person name="Bavoil P."/>
            <person name="Myers G."/>
            <person name="Laroucau K."/>
        </authorList>
    </citation>
    <scope>NUCLEOTIDE SEQUENCE [LARGE SCALE GENOMIC DNA]</scope>
    <source>
        <strain evidence="10 11">10-1398/6</strain>
    </source>
</reference>
<dbReference type="EC" id="4.6.1.12" evidence="3 7"/>
<feature type="binding site" evidence="7">
    <location>
        <position position="25"/>
    </location>
    <ligand>
        <name>a divalent metal cation</name>
        <dbReference type="ChEBI" id="CHEBI:60240"/>
    </ligand>
</feature>
<dbReference type="NCBIfam" id="TIGR00151">
    <property type="entry name" value="ispF"/>
    <property type="match status" value="1"/>
</dbReference>
<sequence length="179" mass="19355">MNKEKGNNSSLPNPQWIYRVGIGQDSHRFLPESSAKPCIVGGVIFDNCPGFQANSDGDVVFHAICNAISSITHRIILGNIADELFHTRGITDSSIYLEEAKKSLKPNQKISHVAITIEGSRPKFLPRLSDMRYSIASALDISPDSVGVTATSGEGLSDFGCGDGAQCFCILTVMEYCNQ</sequence>
<comment type="subunit">
    <text evidence="7">Homotrimer.</text>
</comment>
<dbReference type="Gene3D" id="3.30.1330.50">
    <property type="entry name" value="2-C-methyl-D-erythritol 2,4-cyclodiphosphate synthase"/>
    <property type="match status" value="1"/>
</dbReference>
<comment type="similarity">
    <text evidence="7 8">Belongs to the IspF family.</text>
</comment>
<keyword evidence="6 7" id="KW-0456">Lyase</keyword>
<evidence type="ECO:0000256" key="4">
    <source>
        <dbReference type="ARBA" id="ARBA00022723"/>
    </source>
</evidence>
<evidence type="ECO:0000259" key="9">
    <source>
        <dbReference type="Pfam" id="PF02542"/>
    </source>
</evidence>
<dbReference type="Pfam" id="PF02542">
    <property type="entry name" value="YgbB"/>
    <property type="match status" value="1"/>
</dbReference>
<feature type="domain" description="2-C-methyl-D-erythritol 2,4-cyclodiphosphate synthase" evidence="9">
    <location>
        <begin position="19"/>
        <end position="173"/>
    </location>
</feature>
<dbReference type="PANTHER" id="PTHR43181:SF1">
    <property type="entry name" value="2-C-METHYL-D-ERYTHRITOL 2,4-CYCLODIPHOSPHATE SYNTHASE, CHLOROPLASTIC"/>
    <property type="match status" value="1"/>
</dbReference>
<dbReference type="HAMAP" id="MF_00107">
    <property type="entry name" value="IspF"/>
    <property type="match status" value="1"/>
</dbReference>
<evidence type="ECO:0000256" key="1">
    <source>
        <dbReference type="ARBA" id="ARBA00000200"/>
    </source>
</evidence>
<evidence type="ECO:0000256" key="3">
    <source>
        <dbReference type="ARBA" id="ARBA00012579"/>
    </source>
</evidence>
<dbReference type="PROSITE" id="PS01350">
    <property type="entry name" value="ISPF"/>
    <property type="match status" value="1"/>
</dbReference>
<comment type="pathway">
    <text evidence="2 7">Isoprenoid biosynthesis; isopentenyl diphosphate biosynthesis via DXP pathway; isopentenyl diphosphate from 1-deoxy-D-xylulose 5-phosphate: step 4/6.</text>
</comment>
<dbReference type="EMBL" id="APJW01000001">
    <property type="protein sequence ID" value="EQM63125.1"/>
    <property type="molecule type" value="Genomic_DNA"/>
</dbReference>
<keyword evidence="5 7" id="KW-0414">Isoprene biosynthesis</keyword>
<keyword evidence="4 7" id="KW-0479">Metal-binding</keyword>
<comment type="caution">
    <text evidence="7">Lacks conserved residue(s) required for the propagation of feature annotation.</text>
</comment>
<evidence type="ECO:0000256" key="6">
    <source>
        <dbReference type="ARBA" id="ARBA00023239"/>
    </source>
</evidence>
<dbReference type="GO" id="GO:0008685">
    <property type="term" value="F:2-C-methyl-D-erythritol 2,4-cyclodiphosphate synthase activity"/>
    <property type="evidence" value="ECO:0007669"/>
    <property type="project" value="UniProtKB-EC"/>
</dbReference>
<feature type="binding site" evidence="7">
    <location>
        <begin position="25"/>
        <end position="27"/>
    </location>
    <ligand>
        <name>4-CDP-2-C-methyl-D-erythritol 2-phosphate</name>
        <dbReference type="ChEBI" id="CHEBI:57919"/>
    </ligand>
</feature>
<evidence type="ECO:0000313" key="10">
    <source>
        <dbReference type="EMBL" id="EQM63125.1"/>
    </source>
</evidence>
<keyword evidence="11" id="KW-1185">Reference proteome</keyword>
<evidence type="ECO:0000256" key="5">
    <source>
        <dbReference type="ARBA" id="ARBA00023229"/>
    </source>
</evidence>
<evidence type="ECO:0000256" key="2">
    <source>
        <dbReference type="ARBA" id="ARBA00004709"/>
    </source>
</evidence>